<keyword evidence="2" id="KW-1185">Reference proteome</keyword>
<proteinExistence type="predicted"/>
<evidence type="ECO:0000313" key="1">
    <source>
        <dbReference type="EMBL" id="QSQ19906.1"/>
    </source>
</evidence>
<dbReference type="InterPro" id="IPR029030">
    <property type="entry name" value="Caspase-like_dom_sf"/>
</dbReference>
<dbReference type="SUPFAM" id="SSF52129">
    <property type="entry name" value="Caspase-like"/>
    <property type="match status" value="1"/>
</dbReference>
<protein>
    <submittedName>
        <fullName evidence="1">Uncharacterized protein</fullName>
    </submittedName>
</protein>
<reference evidence="1 2" key="1">
    <citation type="submission" date="2021-02" db="EMBL/GenBank/DDBJ databases">
        <title>De Novo genome assembly of isolated myxobacteria.</title>
        <authorList>
            <person name="Stevens D.C."/>
        </authorList>
    </citation>
    <scope>NUCLEOTIDE SEQUENCE [LARGE SCALE GENOMIC DNA]</scope>
    <source>
        <strain evidence="2">SCPEA02</strain>
    </source>
</reference>
<evidence type="ECO:0000313" key="2">
    <source>
        <dbReference type="Proteomes" id="UP000662747"/>
    </source>
</evidence>
<dbReference type="EMBL" id="CP071090">
    <property type="protein sequence ID" value="QSQ19906.1"/>
    <property type="molecule type" value="Genomic_DNA"/>
</dbReference>
<gene>
    <name evidence="1" type="ORF">JY651_32095</name>
</gene>
<dbReference type="RefSeq" id="WP_206721487.1">
    <property type="nucleotide sequence ID" value="NZ_CP071090.1"/>
</dbReference>
<name>A0ABX7NR79_9BACT</name>
<dbReference type="Proteomes" id="UP000662747">
    <property type="component" value="Chromosome"/>
</dbReference>
<accession>A0ABX7NR79</accession>
<sequence length="571" mass="62984">MEHRRSPMILDLLLAPADEAGGEPHAGLRLDSLQHAPQPEALDEPDALWDATGDPNDLCRQRWGLVAPSGARGEQLLGLVEPLRRWRQEQQGADVRVYRVKPVMDAAYARRWKREVYRDERTSELSRPRYLLLLGDLHELSLELQAELATDAFVGRLAFASDAQYTAYVDKVLRWERATARETQARLLFYTSRDGSSATEIGHRALVTPSIAACRERQQDTADFPRACIQTLGDAGAMSLETLLAHASDGGPGVLFSLAHGRGRPPGGWARPEDRLEHQGELKLPDGRFLSAETLASRPFVPGGVWFSFACFGAGTPARSSYAHWLRTLPESDPNARRGLEALPLEGEAPFIATPPKAALANPDGPLAVMGHVDLAWSHSFSDRGRGTPSRFIELLKELARGSRAGVALHSLMQVLNETSSELASLYNLEEQERGRPSSIDLVERARLWILRQDLANYVLLGDPAVRLPLAPQERVEVEGGRLAMSELLPQFHQFHAGSAKPKSSTRPAGKPEELEAMEATLLALLTGRGEPEQLAARHGVSRVELERLKGYYRDAGRAALARCLALRERE</sequence>
<organism evidence="1 2">
    <name type="scientific">Pyxidicoccus parkwayensis</name>
    <dbReference type="NCBI Taxonomy" id="2813578"/>
    <lineage>
        <taxon>Bacteria</taxon>
        <taxon>Pseudomonadati</taxon>
        <taxon>Myxococcota</taxon>
        <taxon>Myxococcia</taxon>
        <taxon>Myxococcales</taxon>
        <taxon>Cystobacterineae</taxon>
        <taxon>Myxococcaceae</taxon>
        <taxon>Pyxidicoccus</taxon>
    </lineage>
</organism>